<dbReference type="AlphaFoldDB" id="A0A7D9JRC3"/>
<feature type="compositionally biased region" description="Basic and acidic residues" evidence="1">
    <location>
        <begin position="521"/>
        <end position="530"/>
    </location>
</feature>
<dbReference type="OrthoDB" id="445152at2759"/>
<evidence type="ECO:0000256" key="1">
    <source>
        <dbReference type="SAM" id="MobiDB-lite"/>
    </source>
</evidence>
<name>A0A7D9JRC3_PARCT</name>
<evidence type="ECO:0000313" key="3">
    <source>
        <dbReference type="Proteomes" id="UP001152795"/>
    </source>
</evidence>
<feature type="compositionally biased region" description="Polar residues" evidence="1">
    <location>
        <begin position="534"/>
        <end position="543"/>
    </location>
</feature>
<organism evidence="2 3">
    <name type="scientific">Paramuricea clavata</name>
    <name type="common">Red gorgonian</name>
    <name type="synonym">Violescent sea-whip</name>
    <dbReference type="NCBI Taxonomy" id="317549"/>
    <lineage>
        <taxon>Eukaryota</taxon>
        <taxon>Metazoa</taxon>
        <taxon>Cnidaria</taxon>
        <taxon>Anthozoa</taxon>
        <taxon>Octocorallia</taxon>
        <taxon>Malacalcyonacea</taxon>
        <taxon>Plexauridae</taxon>
        <taxon>Paramuricea</taxon>
    </lineage>
</organism>
<protein>
    <submittedName>
        <fullName evidence="2">Uncharacterized protein</fullName>
    </submittedName>
</protein>
<dbReference type="InterPro" id="IPR039782">
    <property type="entry name" value="VPS13B"/>
</dbReference>
<comment type="caution">
    <text evidence="2">The sequence shown here is derived from an EMBL/GenBank/DDBJ whole genome shotgun (WGS) entry which is preliminary data.</text>
</comment>
<accession>A0A7D9JRC3</accession>
<evidence type="ECO:0000313" key="2">
    <source>
        <dbReference type="EMBL" id="CAB4034431.1"/>
    </source>
</evidence>
<sequence length="543" mass="60643">MTSPPSEVIAASEWQVVANIAMTFDESEMSSDDDESSMFSERSNIPSPISATSLAACMKVDSIFCSNLVPKLSLAATVNNMQLTVYNHMENMHSAIAEKFKGYTLQDEIPKSQENLRVMVENSAIFIKSWPTDTMQCLVWSNAHADVLDYRELRWKSLLSPVDLTLAFVKSNNIQKNDKTVPENSPDCSLDVSFGDIVVDASQSRIHTLSGGLLAWQDSEDPVLSHFIVCNNTNHAIKFGQDGTEESIVLRSKELTLYSWLTRNDLCHQKLHLCLDGESRWCEAFGIDTPGVTNRAVQFSLHTATVIVEVKKKSGLQREVIIHSSHVVQNYTSHDVEVQLLQNPALTQVTSPALQILHNIIVPSQSSSPSYVISHGGLAGIRVRLCGETTWSGTLPIEDQLPNFKQHCVVQMLGTKEFKNFYIWYNAVCVDALIGQIEISFSPLFIVKNYLPQTIELTTRSSSADVTTTQDAPGEAKEHQLFDLPPDSWHYVTFKLPHAKVSSNPSVPLNTTLHELTDKIKRGDEREEMPNSKWPFSSNSWKT</sequence>
<feature type="region of interest" description="Disordered" evidence="1">
    <location>
        <begin position="521"/>
        <end position="543"/>
    </location>
</feature>
<dbReference type="PANTHER" id="PTHR12517:SF0">
    <property type="entry name" value="INTERMEMBRANE LIPID TRANSFER PROTEIN VPS13B"/>
    <property type="match status" value="1"/>
</dbReference>
<reference evidence="2" key="1">
    <citation type="submission" date="2020-04" db="EMBL/GenBank/DDBJ databases">
        <authorList>
            <person name="Alioto T."/>
            <person name="Alioto T."/>
            <person name="Gomez Garrido J."/>
        </authorList>
    </citation>
    <scope>NUCLEOTIDE SEQUENCE</scope>
    <source>
        <strain evidence="2">A484AB</strain>
    </source>
</reference>
<dbReference type="Proteomes" id="UP001152795">
    <property type="component" value="Unassembled WGS sequence"/>
</dbReference>
<gene>
    <name evidence="2" type="ORF">PACLA_8A037324</name>
</gene>
<dbReference type="PANTHER" id="PTHR12517">
    <property type="entry name" value="VACUOLAR PROTEIN SORTING-ASSOCIATED PROTEIN 13B"/>
    <property type="match status" value="1"/>
</dbReference>
<dbReference type="EMBL" id="CACRXK020020108">
    <property type="protein sequence ID" value="CAB4034431.1"/>
    <property type="molecule type" value="Genomic_DNA"/>
</dbReference>
<keyword evidence="3" id="KW-1185">Reference proteome</keyword>
<proteinExistence type="predicted"/>